<evidence type="ECO:0000313" key="18">
    <source>
        <dbReference type="EMBL" id="CAF1022671.1"/>
    </source>
</evidence>
<evidence type="ECO:0000256" key="3">
    <source>
        <dbReference type="ARBA" id="ARBA00008915"/>
    </source>
</evidence>
<evidence type="ECO:0000256" key="10">
    <source>
        <dbReference type="ARBA" id="ARBA00022982"/>
    </source>
</evidence>
<comment type="subunit">
    <text evidence="16">Complex I is composed of 45 different subunits. Interacts with BCAP31.</text>
</comment>
<organism evidence="18 20">
    <name type="scientific">Didymodactylos carnosus</name>
    <dbReference type="NCBI Taxonomy" id="1234261"/>
    <lineage>
        <taxon>Eukaryota</taxon>
        <taxon>Metazoa</taxon>
        <taxon>Spiralia</taxon>
        <taxon>Gnathifera</taxon>
        <taxon>Rotifera</taxon>
        <taxon>Eurotatoria</taxon>
        <taxon>Bdelloidea</taxon>
        <taxon>Philodinida</taxon>
        <taxon>Philodinidae</taxon>
        <taxon>Didymodactylos</taxon>
    </lineage>
</organism>
<sequence>MSLPTNLCRLLRLHKKTSYPLSMHIRGIFSRYRYEKGAEAADEFPLQDKKPVITPPKKDTSPTLAPDEVKGTDMEPWFPTQNELKEKEWVKPQWEREKTNHVWYGFNYNDKFKDEVLMKERYFAIIVIGCFGFWFCWRYFPDKRLEEWCQREAYLRLASRESLGLPAIDPWYVPPEKVVLPTDEELGNFPIEI</sequence>
<evidence type="ECO:0000256" key="4">
    <source>
        <dbReference type="ARBA" id="ARBA00018632"/>
    </source>
</evidence>
<comment type="caution">
    <text evidence="18">The sequence shown here is derived from an EMBL/GenBank/DDBJ whole genome shotgun (WGS) entry which is preliminary data.</text>
</comment>
<evidence type="ECO:0000256" key="9">
    <source>
        <dbReference type="ARBA" id="ARBA00022946"/>
    </source>
</evidence>
<dbReference type="PANTHER" id="PTHR13327:SF0">
    <property type="entry name" value="NADH DEHYDROGENASE [UBIQUINONE] 1 BETA SUBCOMPLEX SUBUNIT 11, MITOCHONDRIAL"/>
    <property type="match status" value="1"/>
</dbReference>
<keyword evidence="12" id="KW-0496">Mitochondrion</keyword>
<dbReference type="OrthoDB" id="5917019at2759"/>
<accession>A0A814IF82</accession>
<proteinExistence type="inferred from homology"/>
<evidence type="ECO:0000256" key="2">
    <source>
        <dbReference type="ARBA" id="ARBA00004434"/>
    </source>
</evidence>
<evidence type="ECO:0000256" key="17">
    <source>
        <dbReference type="SAM" id="Phobius"/>
    </source>
</evidence>
<comment type="subcellular location">
    <subcellularLocation>
        <location evidence="2">Mitochondrion inner membrane</location>
        <topology evidence="2">Single-pass membrane protein</topology>
    </subcellularLocation>
</comment>
<evidence type="ECO:0000313" key="19">
    <source>
        <dbReference type="EMBL" id="CAF3794004.1"/>
    </source>
</evidence>
<keyword evidence="9" id="KW-0809">Transit peptide</keyword>
<keyword evidence="11 17" id="KW-1133">Transmembrane helix</keyword>
<reference evidence="18" key="1">
    <citation type="submission" date="2021-02" db="EMBL/GenBank/DDBJ databases">
        <authorList>
            <person name="Nowell W R."/>
        </authorList>
    </citation>
    <scope>NUCLEOTIDE SEQUENCE</scope>
</reference>
<dbReference type="Pfam" id="PF10183">
    <property type="entry name" value="ESSS"/>
    <property type="match status" value="1"/>
</dbReference>
<evidence type="ECO:0000256" key="12">
    <source>
        <dbReference type="ARBA" id="ARBA00023128"/>
    </source>
</evidence>
<dbReference type="EMBL" id="CAJOBC010003645">
    <property type="protein sequence ID" value="CAF3794004.1"/>
    <property type="molecule type" value="Genomic_DNA"/>
</dbReference>
<evidence type="ECO:0000256" key="11">
    <source>
        <dbReference type="ARBA" id="ARBA00022989"/>
    </source>
</evidence>
<keyword evidence="8" id="KW-0999">Mitochondrion inner membrane</keyword>
<dbReference type="AlphaFoldDB" id="A0A814IF82"/>
<keyword evidence="10" id="KW-0249">Electron transport</keyword>
<evidence type="ECO:0000256" key="15">
    <source>
        <dbReference type="ARBA" id="ARBA00031387"/>
    </source>
</evidence>
<name>A0A814IF82_9BILA</name>
<evidence type="ECO:0000256" key="14">
    <source>
        <dbReference type="ARBA" id="ARBA00030753"/>
    </source>
</evidence>
<evidence type="ECO:0000256" key="5">
    <source>
        <dbReference type="ARBA" id="ARBA00022448"/>
    </source>
</evidence>
<keyword evidence="13 17" id="KW-0472">Membrane</keyword>
<keyword evidence="5" id="KW-0813">Transport</keyword>
<evidence type="ECO:0000313" key="20">
    <source>
        <dbReference type="Proteomes" id="UP000663829"/>
    </source>
</evidence>
<evidence type="ECO:0000256" key="1">
    <source>
        <dbReference type="ARBA" id="ARBA00003195"/>
    </source>
</evidence>
<dbReference type="PANTHER" id="PTHR13327">
    <property type="entry name" value="NADH-UBIQUINONE OXIDOREDUCTASE ESSS SUBUNIT, MITOCHONDRIAL PRECURSOR"/>
    <property type="match status" value="1"/>
</dbReference>
<keyword evidence="20" id="KW-1185">Reference proteome</keyword>
<gene>
    <name evidence="18" type="ORF">GPM918_LOCUS14864</name>
    <name evidence="19" type="ORF">SRO942_LOCUS14864</name>
</gene>
<keyword evidence="7 17" id="KW-0812">Transmembrane</keyword>
<dbReference type="Proteomes" id="UP000681722">
    <property type="component" value="Unassembled WGS sequence"/>
</dbReference>
<feature type="transmembrane region" description="Helical" evidence="17">
    <location>
        <begin position="122"/>
        <end position="140"/>
    </location>
</feature>
<dbReference type="Proteomes" id="UP000663829">
    <property type="component" value="Unassembled WGS sequence"/>
</dbReference>
<evidence type="ECO:0000256" key="8">
    <source>
        <dbReference type="ARBA" id="ARBA00022792"/>
    </source>
</evidence>
<evidence type="ECO:0000256" key="6">
    <source>
        <dbReference type="ARBA" id="ARBA00022660"/>
    </source>
</evidence>
<protein>
    <recommendedName>
        <fullName evidence="4">NADH dehydrogenase [ubiquinone] 1 beta subcomplex subunit 11, mitochondrial</fullName>
    </recommendedName>
    <alternativeName>
        <fullName evidence="15">Complex I-ESSS</fullName>
    </alternativeName>
    <alternativeName>
        <fullName evidence="14">NADH-ubiquinone oxidoreductase ESSS subunit</fullName>
    </alternativeName>
</protein>
<evidence type="ECO:0000256" key="16">
    <source>
        <dbReference type="ARBA" id="ARBA00046528"/>
    </source>
</evidence>
<keyword evidence="6" id="KW-0679">Respiratory chain</keyword>
<comment type="similarity">
    <text evidence="3">Belongs to the complex I NDUFB11 subunit family.</text>
</comment>
<dbReference type="EMBL" id="CAJNOQ010003645">
    <property type="protein sequence ID" value="CAF1022671.1"/>
    <property type="molecule type" value="Genomic_DNA"/>
</dbReference>
<dbReference type="InterPro" id="IPR019329">
    <property type="entry name" value="NADH_UbQ_OxRdtase_ESSS_su"/>
</dbReference>
<comment type="function">
    <text evidence="1">Accessory subunit of the mitochondrial membrane respiratory chain NADH dehydrogenase (Complex I), that is believed not to be involved in catalysis. Complex I functions in the transfer of electrons from NADH to the respiratory chain. The immediate electron acceptor for the enzyme is believed to be ubiquinone.</text>
</comment>
<dbReference type="GO" id="GO:0005743">
    <property type="term" value="C:mitochondrial inner membrane"/>
    <property type="evidence" value="ECO:0007669"/>
    <property type="project" value="UniProtKB-SubCell"/>
</dbReference>
<evidence type="ECO:0000256" key="13">
    <source>
        <dbReference type="ARBA" id="ARBA00023136"/>
    </source>
</evidence>
<evidence type="ECO:0000256" key="7">
    <source>
        <dbReference type="ARBA" id="ARBA00022692"/>
    </source>
</evidence>